<protein>
    <recommendedName>
        <fullName evidence="4">Secreted protein</fullName>
    </recommendedName>
</protein>
<sequence>MVSCVVRMYAYTPIKGVSVRLVMGLLVIRGTEKSGKAELPDGGGDRRGNGNGRRMLMCSVVLPLVAALGLVLGGPAAGRADAATVCAGRPAKTVPFKTGELRVYKNRSYACAIAVAKKPGPRRPMSVTIQARGGSPVVDSGKYTKQAGPVTVHALNRCVRASARISGKPGSTGWILC</sequence>
<keyword evidence="1" id="KW-0812">Transmembrane</keyword>
<keyword evidence="1" id="KW-0472">Membrane</keyword>
<dbReference type="EMBL" id="FPJO01000036">
    <property type="protein sequence ID" value="SFY43437.1"/>
    <property type="molecule type" value="Genomic_DNA"/>
</dbReference>
<organism evidence="2 3">
    <name type="scientific">Streptomyces atratus</name>
    <dbReference type="NCBI Taxonomy" id="1893"/>
    <lineage>
        <taxon>Bacteria</taxon>
        <taxon>Bacillati</taxon>
        <taxon>Actinomycetota</taxon>
        <taxon>Actinomycetes</taxon>
        <taxon>Kitasatosporales</taxon>
        <taxon>Streptomycetaceae</taxon>
        <taxon>Streptomyces</taxon>
    </lineage>
</organism>
<evidence type="ECO:0000313" key="3">
    <source>
        <dbReference type="Proteomes" id="UP000181909"/>
    </source>
</evidence>
<accession>A0A1K2F8T8</accession>
<proteinExistence type="predicted"/>
<dbReference type="AlphaFoldDB" id="A0A1K2F8T8"/>
<evidence type="ECO:0000256" key="1">
    <source>
        <dbReference type="SAM" id="Phobius"/>
    </source>
</evidence>
<name>A0A1K2F8T8_STRAR</name>
<dbReference type="STRING" id="1893.SAMN02787144_103626"/>
<evidence type="ECO:0000313" key="2">
    <source>
        <dbReference type="EMBL" id="SFY43437.1"/>
    </source>
</evidence>
<feature type="transmembrane region" description="Helical" evidence="1">
    <location>
        <begin position="56"/>
        <end position="77"/>
    </location>
</feature>
<dbReference type="Proteomes" id="UP000181909">
    <property type="component" value="Unassembled WGS sequence"/>
</dbReference>
<evidence type="ECO:0008006" key="4">
    <source>
        <dbReference type="Google" id="ProtNLM"/>
    </source>
</evidence>
<gene>
    <name evidence="2" type="ORF">SAMN02787144_103626</name>
</gene>
<keyword evidence="1" id="KW-1133">Transmembrane helix</keyword>
<reference evidence="2 3" key="1">
    <citation type="submission" date="2016-11" db="EMBL/GenBank/DDBJ databases">
        <authorList>
            <person name="Jaros S."/>
            <person name="Januszkiewicz K."/>
            <person name="Wedrychowicz H."/>
        </authorList>
    </citation>
    <scope>NUCLEOTIDE SEQUENCE [LARGE SCALE GENOMIC DNA]</scope>
    <source>
        <strain evidence="2 3">OK807</strain>
    </source>
</reference>